<dbReference type="Proteomes" id="UP000789396">
    <property type="component" value="Unassembled WGS sequence"/>
</dbReference>
<evidence type="ECO:0000313" key="2">
    <source>
        <dbReference type="Proteomes" id="UP000789396"/>
    </source>
</evidence>
<dbReference type="AlphaFoldDB" id="A0A9N9P0I5"/>
<comment type="caution">
    <text evidence="1">The sequence shown here is derived from an EMBL/GenBank/DDBJ whole genome shotgun (WGS) entry which is preliminary data.</text>
</comment>
<protein>
    <submittedName>
        <fullName evidence="1">3799_t:CDS:1</fullName>
    </submittedName>
</protein>
<sequence>KIAHINGSPGLKKYTNNLEDNNIKIVKNKDINNNLFLNNEDL</sequence>
<proteinExistence type="predicted"/>
<feature type="non-terminal residue" evidence="1">
    <location>
        <position position="1"/>
    </location>
</feature>
<evidence type="ECO:0000313" key="1">
    <source>
        <dbReference type="EMBL" id="CAG8780814.1"/>
    </source>
</evidence>
<reference evidence="1" key="1">
    <citation type="submission" date="2021-06" db="EMBL/GenBank/DDBJ databases">
        <authorList>
            <person name="Kallberg Y."/>
            <person name="Tangrot J."/>
            <person name="Rosling A."/>
        </authorList>
    </citation>
    <scope>NUCLEOTIDE SEQUENCE</scope>
    <source>
        <strain evidence="1">IN212</strain>
    </source>
</reference>
<name>A0A9N9P0I5_9GLOM</name>
<accession>A0A9N9P0I5</accession>
<dbReference type="EMBL" id="CAJVPZ010052665">
    <property type="protein sequence ID" value="CAG8780814.1"/>
    <property type="molecule type" value="Genomic_DNA"/>
</dbReference>
<gene>
    <name evidence="1" type="ORF">RFULGI_LOCUS15806</name>
</gene>
<keyword evidence="2" id="KW-1185">Reference proteome</keyword>
<feature type="non-terminal residue" evidence="1">
    <location>
        <position position="42"/>
    </location>
</feature>
<organism evidence="1 2">
    <name type="scientific">Racocetra fulgida</name>
    <dbReference type="NCBI Taxonomy" id="60492"/>
    <lineage>
        <taxon>Eukaryota</taxon>
        <taxon>Fungi</taxon>
        <taxon>Fungi incertae sedis</taxon>
        <taxon>Mucoromycota</taxon>
        <taxon>Glomeromycotina</taxon>
        <taxon>Glomeromycetes</taxon>
        <taxon>Diversisporales</taxon>
        <taxon>Gigasporaceae</taxon>
        <taxon>Racocetra</taxon>
    </lineage>
</organism>